<evidence type="ECO:0000259" key="5">
    <source>
        <dbReference type="Pfam" id="PF13693"/>
    </source>
</evidence>
<evidence type="ECO:0000256" key="1">
    <source>
        <dbReference type="ARBA" id="ARBA00006157"/>
    </source>
</evidence>
<proteinExistence type="inferred from homology"/>
<gene>
    <name evidence="7" type="ORF">M0K77_003043</name>
    <name evidence="6" type="ORF">M0K77_RS15215</name>
</gene>
<comment type="caution">
    <text evidence="6">The sequence shown here is derived from an EMBL/GenBank/DDBJ whole genome shotgun (WGS) entry which is preliminary data.</text>
</comment>
<evidence type="ECO:0000256" key="4">
    <source>
        <dbReference type="ARBA" id="ARBA00023163"/>
    </source>
</evidence>
<evidence type="ECO:0000313" key="7">
    <source>
        <dbReference type="EMBL" id="EMR4590700.1"/>
    </source>
</evidence>
<dbReference type="EMBL" id="ABEXCJ050000006">
    <property type="protein sequence ID" value="EMR4590700.1"/>
    <property type="molecule type" value="Genomic_DNA"/>
</dbReference>
<protein>
    <submittedName>
        <fullName evidence="6">Helix-turn-helix domain-containing protein</fullName>
    </submittedName>
</protein>
<dbReference type="Pfam" id="PF13693">
    <property type="entry name" value="HTH_35"/>
    <property type="match status" value="1"/>
</dbReference>
<reference evidence="6" key="1">
    <citation type="submission" date="2023-10" db="EMBL/GenBank/DDBJ databases">
        <authorList>
            <consortium name="Clinical and Environmental Microbiology Branch: Whole genome sequencing antimicrobial resistance pathogens in the healthcare setting"/>
        </authorList>
    </citation>
    <scope>NUCLEOTIDE SEQUENCE</scope>
    <source>
        <strain evidence="6">2020QW-00022</strain>
    </source>
</reference>
<feature type="domain" description="Ner winged helix-turn-helix DNA-binding" evidence="5">
    <location>
        <begin position="18"/>
        <end position="83"/>
    </location>
</feature>
<keyword evidence="2" id="KW-0805">Transcription regulation</keyword>
<comment type="similarity">
    <text evidence="1">Belongs to the ner transcriptional regulatory family.</text>
</comment>
<name>A0AAD2VUG0_PRORE</name>
<dbReference type="AlphaFoldDB" id="A0AAD2VUG0"/>
<evidence type="ECO:0000256" key="3">
    <source>
        <dbReference type="ARBA" id="ARBA00023125"/>
    </source>
</evidence>
<dbReference type="Gene3D" id="1.10.260.40">
    <property type="entry name" value="lambda repressor-like DNA-binding domains"/>
    <property type="match status" value="1"/>
</dbReference>
<organism evidence="6">
    <name type="scientific">Providencia rettgeri</name>
    <dbReference type="NCBI Taxonomy" id="587"/>
    <lineage>
        <taxon>Bacteria</taxon>
        <taxon>Pseudomonadati</taxon>
        <taxon>Pseudomonadota</taxon>
        <taxon>Gammaproteobacteria</taxon>
        <taxon>Enterobacterales</taxon>
        <taxon>Morganellaceae</taxon>
        <taxon>Providencia</taxon>
    </lineage>
</organism>
<evidence type="ECO:0000313" key="6">
    <source>
        <dbReference type="EMBL" id="ELR5218513.1"/>
    </source>
</evidence>
<sequence length="92" mass="10637">MQLSRQDLTHFFVREGHDWSSKAIYTALEQRGVDLSSLEIEHGLKAGTMRNVFYRSYPKVEEIIAEVIGIDPSIIWPSRYQQTPHFSNLKTA</sequence>
<keyword evidence="4" id="KW-0804">Transcription</keyword>
<evidence type="ECO:0000256" key="2">
    <source>
        <dbReference type="ARBA" id="ARBA00023015"/>
    </source>
</evidence>
<dbReference type="RefSeq" id="WP_231068786.1">
    <property type="nucleotide sequence ID" value="NZ_JAXACY010000040.1"/>
</dbReference>
<keyword evidence="3" id="KW-0238">DNA-binding</keyword>
<accession>A0AAD2VUG0</accession>
<dbReference type="InterPro" id="IPR038722">
    <property type="entry name" value="Ner_HTH_dom"/>
</dbReference>
<dbReference type="SUPFAM" id="SSF47413">
    <property type="entry name" value="lambda repressor-like DNA-binding domains"/>
    <property type="match status" value="1"/>
</dbReference>
<dbReference type="GO" id="GO:0003677">
    <property type="term" value="F:DNA binding"/>
    <property type="evidence" value="ECO:0007669"/>
    <property type="project" value="UniProtKB-KW"/>
</dbReference>
<dbReference type="EMBL" id="ABEXCJ040000006">
    <property type="protein sequence ID" value="ELR5218513.1"/>
    <property type="molecule type" value="Genomic_DNA"/>
</dbReference>
<dbReference type="InterPro" id="IPR010982">
    <property type="entry name" value="Lambda_DNA-bd_dom_sf"/>
</dbReference>